<dbReference type="Proteomes" id="UP000887578">
    <property type="component" value="Unplaced"/>
</dbReference>
<keyword evidence="1" id="KW-1185">Reference proteome</keyword>
<proteinExistence type="predicted"/>
<evidence type="ECO:0000313" key="2">
    <source>
        <dbReference type="WBParaSite" id="PDA_v2.g864.t1"/>
    </source>
</evidence>
<sequence length="128" mass="14542">MISKKATLCTLPNENASSIITAETVNKLLNTPYFFNLDRIELVYIPETFDVDTFYGYIKKNTTTLISIKFCDAISQAYKNSLEETAKEILFTQNRQYKTPLIDFAGISHALHNPLFCAFCHDQGNDSD</sequence>
<dbReference type="AlphaFoldDB" id="A0A914QXQ4"/>
<reference evidence="2" key="1">
    <citation type="submission" date="2022-11" db="UniProtKB">
        <authorList>
            <consortium name="WormBaseParasite"/>
        </authorList>
    </citation>
    <scope>IDENTIFICATION</scope>
</reference>
<evidence type="ECO:0000313" key="1">
    <source>
        <dbReference type="Proteomes" id="UP000887578"/>
    </source>
</evidence>
<protein>
    <submittedName>
        <fullName evidence="2">Uncharacterized protein</fullName>
    </submittedName>
</protein>
<organism evidence="1 2">
    <name type="scientific">Panagrolaimus davidi</name>
    <dbReference type="NCBI Taxonomy" id="227884"/>
    <lineage>
        <taxon>Eukaryota</taxon>
        <taxon>Metazoa</taxon>
        <taxon>Ecdysozoa</taxon>
        <taxon>Nematoda</taxon>
        <taxon>Chromadorea</taxon>
        <taxon>Rhabditida</taxon>
        <taxon>Tylenchina</taxon>
        <taxon>Panagrolaimomorpha</taxon>
        <taxon>Panagrolaimoidea</taxon>
        <taxon>Panagrolaimidae</taxon>
        <taxon>Panagrolaimus</taxon>
    </lineage>
</organism>
<accession>A0A914QXQ4</accession>
<dbReference type="WBParaSite" id="PDA_v2.g864.t1">
    <property type="protein sequence ID" value="PDA_v2.g864.t1"/>
    <property type="gene ID" value="PDA_v2.g864"/>
</dbReference>
<name>A0A914QXQ4_9BILA</name>